<evidence type="ECO:0000256" key="1">
    <source>
        <dbReference type="SAM" id="MobiDB-lite"/>
    </source>
</evidence>
<evidence type="ECO:0000313" key="2">
    <source>
        <dbReference type="EMBL" id="SNR89850.1"/>
    </source>
</evidence>
<protein>
    <submittedName>
        <fullName evidence="2">Uncharacterized protein</fullName>
    </submittedName>
</protein>
<feature type="region of interest" description="Disordered" evidence="1">
    <location>
        <begin position="65"/>
        <end position="86"/>
    </location>
</feature>
<keyword evidence="3" id="KW-1185">Reference proteome</keyword>
<accession>A0A239A2R6</accession>
<dbReference type="Proteomes" id="UP000198310">
    <property type="component" value="Unassembled WGS sequence"/>
</dbReference>
<name>A0A239A2R6_9BACT</name>
<dbReference type="AlphaFoldDB" id="A0A239A2R6"/>
<organism evidence="2 3">
    <name type="scientific">Hymenobacter mucosus</name>
    <dbReference type="NCBI Taxonomy" id="1411120"/>
    <lineage>
        <taxon>Bacteria</taxon>
        <taxon>Pseudomonadati</taxon>
        <taxon>Bacteroidota</taxon>
        <taxon>Cytophagia</taxon>
        <taxon>Cytophagales</taxon>
        <taxon>Hymenobacteraceae</taxon>
        <taxon>Hymenobacter</taxon>
    </lineage>
</organism>
<gene>
    <name evidence="2" type="ORF">SAMN06269173_110154</name>
</gene>
<feature type="region of interest" description="Disordered" evidence="1">
    <location>
        <begin position="1"/>
        <end position="22"/>
    </location>
</feature>
<dbReference type="EMBL" id="FZNS01000010">
    <property type="protein sequence ID" value="SNR89850.1"/>
    <property type="molecule type" value="Genomic_DNA"/>
</dbReference>
<proteinExistence type="predicted"/>
<evidence type="ECO:0000313" key="3">
    <source>
        <dbReference type="Proteomes" id="UP000198310"/>
    </source>
</evidence>
<reference evidence="3" key="1">
    <citation type="submission" date="2017-06" db="EMBL/GenBank/DDBJ databases">
        <authorList>
            <person name="Varghese N."/>
            <person name="Submissions S."/>
        </authorList>
    </citation>
    <scope>NUCLEOTIDE SEQUENCE [LARGE SCALE GENOMIC DNA]</scope>
    <source>
        <strain evidence="3">DSM 28041</strain>
    </source>
</reference>
<sequence>MYTEDNATSYESPMANQEKNPTTMLIDATFTSYSHTEQVHLEVPANFWQMNSADRNEIMDSEYDTWQDGGREQWSIDSEQPGDAAD</sequence>